<dbReference type="PANTHER" id="PTHR38688">
    <property type="entry name" value="PYR_REDOX_2 DOMAIN-CONTAINING PROTEIN"/>
    <property type="match status" value="1"/>
</dbReference>
<organism evidence="1 2">
    <name type="scientific">Effrenium voratum</name>
    <dbReference type="NCBI Taxonomy" id="2562239"/>
    <lineage>
        <taxon>Eukaryota</taxon>
        <taxon>Sar</taxon>
        <taxon>Alveolata</taxon>
        <taxon>Dinophyceae</taxon>
        <taxon>Suessiales</taxon>
        <taxon>Symbiodiniaceae</taxon>
        <taxon>Effrenium</taxon>
    </lineage>
</organism>
<name>A0AA36IXL9_9DINO</name>
<dbReference type="InterPro" id="IPR053275">
    <property type="entry name" value="Agnestin_monoxygenase"/>
</dbReference>
<evidence type="ECO:0000313" key="2">
    <source>
        <dbReference type="Proteomes" id="UP001178507"/>
    </source>
</evidence>
<dbReference type="PANTHER" id="PTHR38688:SF1">
    <property type="entry name" value="FAD_NAD(P)-BINDING DOMAIN-CONTAINING PROTEIN"/>
    <property type="match status" value="1"/>
</dbReference>
<protein>
    <recommendedName>
        <fullName evidence="3">FAD/NAD(P)-binding domain-containing protein</fullName>
    </recommendedName>
</protein>
<dbReference type="Proteomes" id="UP001178507">
    <property type="component" value="Unassembled WGS sequence"/>
</dbReference>
<evidence type="ECO:0008006" key="3">
    <source>
        <dbReference type="Google" id="ProtNLM"/>
    </source>
</evidence>
<proteinExistence type="predicted"/>
<dbReference type="AlphaFoldDB" id="A0AA36IXL9"/>
<keyword evidence="2" id="KW-1185">Reference proteome</keyword>
<dbReference type="EMBL" id="CAUJNA010003168">
    <property type="protein sequence ID" value="CAJ1395486.1"/>
    <property type="molecule type" value="Genomic_DNA"/>
</dbReference>
<accession>A0AA36IXL9</accession>
<comment type="caution">
    <text evidence="1">The sequence shown here is derived from an EMBL/GenBank/DDBJ whole genome shotgun (WGS) entry which is preliminary data.</text>
</comment>
<dbReference type="Gene3D" id="3.50.50.60">
    <property type="entry name" value="FAD/NAD(P)-binding domain"/>
    <property type="match status" value="1"/>
</dbReference>
<sequence>MEVQATVSPAVQRLVDTAEPLPTCIDPAKLGFTTLGACKDVFDAATAGLVSSGVPTFRGKVTKLSRQAGGWVATLEGKRGTCEVKAKHVVLATGCEPKTAAGPKALCVEETFQEEQLRGRLAPSQRVAVLGNSHSAAIALARLRDLAGPLGLRVACFARRPIRIAEWVTEHNVHRYNSTGLKGYGSVFGAECMVNGADWLQIRHAKEFDEKDWDWVVDCTGYKQSPLPEIVGSKVEPRDEATGALAPGLFGLGVPWGEAPGRLWGKGLEDQPGFKGEDTFVGFAMFLSRAVVIAEEIGRQMPAN</sequence>
<reference evidence="1" key="1">
    <citation type="submission" date="2023-08" db="EMBL/GenBank/DDBJ databases">
        <authorList>
            <person name="Chen Y."/>
            <person name="Shah S."/>
            <person name="Dougan E. K."/>
            <person name="Thang M."/>
            <person name="Chan C."/>
        </authorList>
    </citation>
    <scope>NUCLEOTIDE SEQUENCE</scope>
</reference>
<dbReference type="InterPro" id="IPR036188">
    <property type="entry name" value="FAD/NAD-bd_sf"/>
</dbReference>
<dbReference type="SUPFAM" id="SSF51905">
    <property type="entry name" value="FAD/NAD(P)-binding domain"/>
    <property type="match status" value="1"/>
</dbReference>
<gene>
    <name evidence="1" type="ORF">EVOR1521_LOCUS19911</name>
</gene>
<evidence type="ECO:0000313" key="1">
    <source>
        <dbReference type="EMBL" id="CAJ1395486.1"/>
    </source>
</evidence>